<feature type="region of interest" description="Disordered" evidence="2">
    <location>
        <begin position="188"/>
        <end position="207"/>
    </location>
</feature>
<gene>
    <name evidence="3" type="ORF">GRF29_19g543576</name>
</gene>
<feature type="compositionally biased region" description="Polar residues" evidence="2">
    <location>
        <begin position="1681"/>
        <end position="1693"/>
    </location>
</feature>
<protein>
    <submittedName>
        <fullName evidence="3">Uncharacterized protein</fullName>
    </submittedName>
</protein>
<feature type="region of interest" description="Disordered" evidence="2">
    <location>
        <begin position="1409"/>
        <end position="1446"/>
    </location>
</feature>
<feature type="compositionally biased region" description="Basic and acidic residues" evidence="2">
    <location>
        <begin position="1788"/>
        <end position="1803"/>
    </location>
</feature>
<feature type="coiled-coil region" evidence="1">
    <location>
        <begin position="909"/>
        <end position="999"/>
    </location>
</feature>
<dbReference type="SUPFAM" id="SSF57997">
    <property type="entry name" value="Tropomyosin"/>
    <property type="match status" value="1"/>
</dbReference>
<feature type="region of interest" description="Disordered" evidence="2">
    <location>
        <begin position="557"/>
        <end position="590"/>
    </location>
</feature>
<feature type="region of interest" description="Disordered" evidence="2">
    <location>
        <begin position="1584"/>
        <end position="1811"/>
    </location>
</feature>
<feature type="coiled-coil region" evidence="1">
    <location>
        <begin position="1112"/>
        <end position="1361"/>
    </location>
</feature>
<feature type="region of interest" description="Disordered" evidence="2">
    <location>
        <begin position="340"/>
        <end position="370"/>
    </location>
</feature>
<feature type="region of interest" description="Disordered" evidence="2">
    <location>
        <begin position="275"/>
        <end position="315"/>
    </location>
</feature>
<sequence>MKCEDRPGGGSSVATMTLLRCGTGRRDFLCPDSSLTGDPTILILRILVALNYLVVRVVVTHPSDMAFDPGGKQPLGLHGPSNLRQEVTADQSRGGSPIHESVVQVPDSQAIVSETQFGDTDPQGYSESVEHAVDAKSRPYSNHEAKPSVLRNHAQKRVSAPHATIKVSYLQRPTEAEEPSFSPFMRTQRPQKVNRNSTSNPELQDTFKDSPKAIETSAAHETTAEQLPNLCVLSTDEQGLPVAHPLVPPALDENGASNFTSVAFAGVQDGQTASIGSHTVVRDGQTVGERPIRPGNGKKSRKGRKPKSHRPSAASMCHLKAQFNDQGADTIVEPHSFTTQDLAHNGFGGSLTTSEAPQGISEAHENTDHTELPGILYTRDNRLRNTPQHVIKAMPVSDETVGESPGPTRITNNASFDGRSVQNLHHPASSSFPGKSSEGSSRQIYCHPSPYLTTVVHNTDPCNDTAAEDIGYSQSASQYHNRGSMNSACIEGASETETHLALQPKTFTNHGDPSYNEIPHELEDSGVAQYPQAHHDICDPHENLSRIENQPQIDDAVLHDKSGHGPLNRISKPRNKKRPKVPPSEPLSKVISSGNALPIPLEHEALLNVMAVCLRAGDSKARDIVDANARAHESTIASLQETISQQKDFISNLQLEKRYLEGKVEKMSESTTRLQKYVKGMEGDYTRLKAQAQDHHSTCTKLVKDKCDEYECEKSSMLQNFNNTLETLNTSQRRMKTTLNECFSRLMLVDSKHQLVSIQLKNQTIQFKQEKDKRTELELRVLPAIQSIQTVLGENYQAISDELVVVSRSVNDNSAEKERDARMKECLNVLRILKSNPMPSLKDLRKAEGKLQSIQESVSSKLNEVVCAVQKTQIGEVETLIKDQLKTLSTDVRQYGETFAGYQTALESNERLHQQLKIQYEQCNKLEESARHSQQEKDSLEERVLILQSEISEWMTKVCNHKDEIESLRQQVKENEKGYKTTLEERDSASRELNDTKLELATIKTTYKEREASLHQEIAKHQHERSMKDSLLRELQEEKDKLASEVRDAGNRIQQMTPEMKTCMEVNAELAKALDDTRSAAEDAHSRTSEVAHLKQLLTEKSEEAHSTASEVTALSSEVAELKQKCSEMLESKNGELYQLQTDLLGLQDNNDQKERRLSQLQNELEDKNSLISDLNIRISAQEKELKNTVEALRELQSTGDAVRQEKEHLSQRLTEAQSKLSRLEKHMNDQNALHQQDTDTLKQLENRLQNKEKEKEELNMQLGQLRAIELKMNEAQAVYASERNVLQAEIKTLRISLDEMNSALERAHQTTEEEVRKVSEKNALDSENLRCRLGKVEKALKEAETTAEAKTRELHTHQQTIAKKYDELVQEALMKQNTDVIGVRETAISQISSQDPRLQGRLLVQSNRPQLQVGRSDMDPKVPPEASRTPPANSMAKNRKKPNRLNTTVLNKVEVSETRASTGSHQPDQTTRSLVECKGKTHSLRTMNDPSGDEKLVLGPSTGKVQETRKLSCSVDNFDLNMKQMSDSGYPEPPSSALSDPLSSDGILDMAPLDTGTSKVKAVGVFDRFTNEDALNKTKNRAKFETLSRDEPDRPLSRMEDRPKSQANIASRILSSPAPHMKAERVHKAPKGTERLVLSLNMRSKQAIERQGSRSSSPDDVDLPRSRKKVHQKYAKVTEPPNNQSYNNSPATGHSRKRKNSDTPEYSHAKRPQNSSQLNISQTTNSSCDYEVSQPQSQGPQVLPTPRIRRQRNMQNIAASDQNQGQHRGRPKVHIGSSRSSARKGGKRPDDFDATFNRETDSKGIGQRKR</sequence>
<dbReference type="Proteomes" id="UP001280581">
    <property type="component" value="Unassembled WGS sequence"/>
</dbReference>
<feature type="compositionally biased region" description="Low complexity" evidence="2">
    <location>
        <begin position="429"/>
        <end position="441"/>
    </location>
</feature>
<evidence type="ECO:0000313" key="3">
    <source>
        <dbReference type="EMBL" id="KAK3214562.1"/>
    </source>
</evidence>
<keyword evidence="1" id="KW-0175">Coiled coil</keyword>
<keyword evidence="4" id="KW-1185">Reference proteome</keyword>
<feature type="compositionally biased region" description="Basic residues" evidence="2">
    <location>
        <begin position="296"/>
        <end position="310"/>
    </location>
</feature>
<comment type="caution">
    <text evidence="3">The sequence shown here is derived from an EMBL/GenBank/DDBJ whole genome shotgun (WGS) entry which is preliminary data.</text>
</comment>
<proteinExistence type="predicted"/>
<evidence type="ECO:0000256" key="2">
    <source>
        <dbReference type="SAM" id="MobiDB-lite"/>
    </source>
</evidence>
<dbReference type="EMBL" id="WVTA01000003">
    <property type="protein sequence ID" value="KAK3214562.1"/>
    <property type="molecule type" value="Genomic_DNA"/>
</dbReference>
<feature type="compositionally biased region" description="Basic and acidic residues" evidence="2">
    <location>
        <begin position="1584"/>
        <end position="1605"/>
    </location>
</feature>
<feature type="compositionally biased region" description="Polar residues" evidence="2">
    <location>
        <begin position="1713"/>
        <end position="1741"/>
    </location>
</feature>
<reference evidence="3 4" key="1">
    <citation type="submission" date="2021-02" db="EMBL/GenBank/DDBJ databases">
        <title>Genome assembly of Pseudopithomyces chartarum.</title>
        <authorList>
            <person name="Jauregui R."/>
            <person name="Singh J."/>
            <person name="Voisey C."/>
        </authorList>
    </citation>
    <scope>NUCLEOTIDE SEQUENCE [LARGE SCALE GENOMIC DNA]</scope>
    <source>
        <strain evidence="3 4">AGR01</strain>
    </source>
</reference>
<feature type="compositionally biased region" description="Basic and acidic residues" evidence="2">
    <location>
        <begin position="1622"/>
        <end position="1635"/>
    </location>
</feature>
<feature type="compositionally biased region" description="Basic residues" evidence="2">
    <location>
        <begin position="571"/>
        <end position="580"/>
    </location>
</feature>
<organism evidence="3 4">
    <name type="scientific">Pseudopithomyces chartarum</name>
    <dbReference type="NCBI Taxonomy" id="1892770"/>
    <lineage>
        <taxon>Eukaryota</taxon>
        <taxon>Fungi</taxon>
        <taxon>Dikarya</taxon>
        <taxon>Ascomycota</taxon>
        <taxon>Pezizomycotina</taxon>
        <taxon>Dothideomycetes</taxon>
        <taxon>Pleosporomycetidae</taxon>
        <taxon>Pleosporales</taxon>
        <taxon>Massarineae</taxon>
        <taxon>Didymosphaeriaceae</taxon>
        <taxon>Pseudopithomyces</taxon>
    </lineage>
</organism>
<feature type="region of interest" description="Disordered" evidence="2">
    <location>
        <begin position="418"/>
        <end position="441"/>
    </location>
</feature>
<feature type="compositionally biased region" description="Polar residues" evidence="2">
    <location>
        <begin position="188"/>
        <end position="203"/>
    </location>
</feature>
<feature type="compositionally biased region" description="Polar residues" evidence="2">
    <location>
        <begin position="1754"/>
        <end position="1767"/>
    </location>
</feature>
<evidence type="ECO:0000256" key="1">
    <source>
        <dbReference type="SAM" id="Coils"/>
    </source>
</evidence>
<name>A0AAN6M5H1_9PLEO</name>
<accession>A0AAN6M5H1</accession>
<evidence type="ECO:0000313" key="4">
    <source>
        <dbReference type="Proteomes" id="UP001280581"/>
    </source>
</evidence>